<organism evidence="2 3">
    <name type="scientific">Geodermatophilus arenarius</name>
    <dbReference type="NCBI Taxonomy" id="1137990"/>
    <lineage>
        <taxon>Bacteria</taxon>
        <taxon>Bacillati</taxon>
        <taxon>Actinomycetota</taxon>
        <taxon>Actinomycetes</taxon>
        <taxon>Geodermatophilales</taxon>
        <taxon>Geodermatophilaceae</taxon>
        <taxon>Geodermatophilus</taxon>
    </lineage>
</organism>
<feature type="transmembrane region" description="Helical" evidence="1">
    <location>
        <begin position="12"/>
        <end position="31"/>
    </location>
</feature>
<dbReference type="EMBL" id="JBHSGR010000002">
    <property type="protein sequence ID" value="MFC4692337.1"/>
    <property type="molecule type" value="Genomic_DNA"/>
</dbReference>
<accession>A0ABV9LER3</accession>
<comment type="caution">
    <text evidence="2">The sequence shown here is derived from an EMBL/GenBank/DDBJ whole genome shotgun (WGS) entry which is preliminary data.</text>
</comment>
<feature type="transmembrane region" description="Helical" evidence="1">
    <location>
        <begin position="102"/>
        <end position="120"/>
    </location>
</feature>
<reference evidence="3" key="1">
    <citation type="journal article" date="2019" name="Int. J. Syst. Evol. Microbiol.">
        <title>The Global Catalogue of Microorganisms (GCM) 10K type strain sequencing project: providing services to taxonomists for standard genome sequencing and annotation.</title>
        <authorList>
            <consortium name="The Broad Institute Genomics Platform"/>
            <consortium name="The Broad Institute Genome Sequencing Center for Infectious Disease"/>
            <person name="Wu L."/>
            <person name="Ma J."/>
        </authorList>
    </citation>
    <scope>NUCLEOTIDE SEQUENCE [LARGE SCALE GENOMIC DNA]</scope>
    <source>
        <strain evidence="3">CCUG 62763</strain>
    </source>
</reference>
<feature type="transmembrane region" description="Helical" evidence="1">
    <location>
        <begin position="63"/>
        <end position="90"/>
    </location>
</feature>
<dbReference type="RefSeq" id="WP_387986126.1">
    <property type="nucleotide sequence ID" value="NZ_JBHSGR010000002.1"/>
</dbReference>
<evidence type="ECO:0000313" key="3">
    <source>
        <dbReference type="Proteomes" id="UP001596025"/>
    </source>
</evidence>
<name>A0ABV9LER3_9ACTN</name>
<keyword evidence="1" id="KW-1133">Transmembrane helix</keyword>
<keyword evidence="1" id="KW-0472">Membrane</keyword>
<gene>
    <name evidence="2" type="ORF">ACFO3M_02950</name>
</gene>
<dbReference type="Proteomes" id="UP001596025">
    <property type="component" value="Unassembled WGS sequence"/>
</dbReference>
<keyword evidence="1" id="KW-0812">Transmembrane</keyword>
<keyword evidence="3" id="KW-1185">Reference proteome</keyword>
<evidence type="ECO:0000313" key="2">
    <source>
        <dbReference type="EMBL" id="MFC4692337.1"/>
    </source>
</evidence>
<sequence length="132" mass="13700">MTTTRGAVRLGAVALGAVLLYVLGVVAPYVANGLHHLPLAELASGSHDPKDLWPATIPHLGGWLRLAAVLSIALAPLTLVFVLVACGFSVGRTLRPAPRTALAYAAVAVACVLVLAWFLGPTSQALIGWQMD</sequence>
<evidence type="ECO:0000256" key="1">
    <source>
        <dbReference type="SAM" id="Phobius"/>
    </source>
</evidence>
<protein>
    <submittedName>
        <fullName evidence="2">Uncharacterized protein</fullName>
    </submittedName>
</protein>
<proteinExistence type="predicted"/>